<gene>
    <name evidence="3" type="ORF">FJT64_010782</name>
</gene>
<name>A0A6A4VI98_AMPAM</name>
<dbReference type="Proteomes" id="UP000440578">
    <property type="component" value="Unassembled WGS sequence"/>
</dbReference>
<dbReference type="OrthoDB" id="5186at2759"/>
<comment type="caution">
    <text evidence="3">The sequence shown here is derived from an EMBL/GenBank/DDBJ whole genome shotgun (WGS) entry which is preliminary data.</text>
</comment>
<dbReference type="Gene3D" id="3.40.50.410">
    <property type="entry name" value="von Willebrand factor, type A domain"/>
    <property type="match status" value="1"/>
</dbReference>
<feature type="domain" description="VWFA" evidence="2">
    <location>
        <begin position="119"/>
        <end position="301"/>
    </location>
</feature>
<reference evidence="3 4" key="1">
    <citation type="submission" date="2019-07" db="EMBL/GenBank/DDBJ databases">
        <title>Draft genome assembly of a fouling barnacle, Amphibalanus amphitrite (Darwin, 1854): The first reference genome for Thecostraca.</title>
        <authorList>
            <person name="Kim W."/>
        </authorList>
    </citation>
    <scope>NUCLEOTIDE SEQUENCE [LARGE SCALE GENOMIC DNA]</scope>
    <source>
        <strain evidence="3">SNU_AA5</strain>
        <tissue evidence="3">Soma without cirri and trophi</tissue>
    </source>
</reference>
<dbReference type="AlphaFoldDB" id="A0A6A4VI98"/>
<proteinExistence type="predicted"/>
<dbReference type="PANTHER" id="PTHR21610:SF9">
    <property type="entry name" value="VON WILLEBRAND FACTOR A DOMAIN-CONTAINING PROTEIN 8"/>
    <property type="match status" value="1"/>
</dbReference>
<dbReference type="GO" id="GO:0005737">
    <property type="term" value="C:cytoplasm"/>
    <property type="evidence" value="ECO:0007669"/>
    <property type="project" value="TreeGrafter"/>
</dbReference>
<accession>A0A6A4VI98</accession>
<organism evidence="3 4">
    <name type="scientific">Amphibalanus amphitrite</name>
    <name type="common">Striped barnacle</name>
    <name type="synonym">Balanus amphitrite</name>
    <dbReference type="NCBI Taxonomy" id="1232801"/>
    <lineage>
        <taxon>Eukaryota</taxon>
        <taxon>Metazoa</taxon>
        <taxon>Ecdysozoa</taxon>
        <taxon>Arthropoda</taxon>
        <taxon>Crustacea</taxon>
        <taxon>Multicrustacea</taxon>
        <taxon>Cirripedia</taxon>
        <taxon>Thoracica</taxon>
        <taxon>Thoracicalcarea</taxon>
        <taxon>Balanomorpha</taxon>
        <taxon>Balanoidea</taxon>
        <taxon>Balanidae</taxon>
        <taxon>Amphibalaninae</taxon>
        <taxon>Amphibalanus</taxon>
    </lineage>
</organism>
<protein>
    <submittedName>
        <fullName evidence="3">von Willebrand factor A domain-containing protein 8</fullName>
    </submittedName>
</protein>
<feature type="region of interest" description="Disordered" evidence="1">
    <location>
        <begin position="28"/>
        <end position="48"/>
    </location>
</feature>
<sequence>MLVPDWEKEAVPEHVQKAAREMNRAAYQERLRPDPDVRTRLPPCTDQMSGNVRKQVQSLRVLLSSLQAKGKERQWLKHQTSGELDDAKLIEGITGERTIYKRRGEQEPELGTPQEKPKRLKLVTDVSGSMYRFNGYDGRLDRMLEAALLVMEAFEGYEQKFRYDIVGHSGEDYRVEFVRSDRPPTDNKQRLQVLKTMHAHSQFCLSGDRTVEATRHAISSIAAEESDEAFVIVLSDANLERYGIRPEEFRRVLTSNPDVNTSAIFLGSLGDQADRLSEQLPSGRSFVCLDLKKIPQILQQIFRSGMLS</sequence>
<dbReference type="InterPro" id="IPR002035">
    <property type="entry name" value="VWF_A"/>
</dbReference>
<feature type="compositionally biased region" description="Basic and acidic residues" evidence="1">
    <location>
        <begin position="28"/>
        <end position="39"/>
    </location>
</feature>
<dbReference type="PANTHER" id="PTHR21610">
    <property type="entry name" value="VON WILLEBRAND FACTOR A DOMAIN-CONTAINING PROTEIN 8"/>
    <property type="match status" value="1"/>
</dbReference>
<dbReference type="EMBL" id="VIIS01001914">
    <property type="protein sequence ID" value="KAF0291010.1"/>
    <property type="molecule type" value="Genomic_DNA"/>
</dbReference>
<keyword evidence="4" id="KW-1185">Reference proteome</keyword>
<dbReference type="GO" id="GO:0032991">
    <property type="term" value="C:protein-containing complex"/>
    <property type="evidence" value="ECO:0007669"/>
    <property type="project" value="UniProtKB-ARBA"/>
</dbReference>
<evidence type="ECO:0000313" key="3">
    <source>
        <dbReference type="EMBL" id="KAF0291010.1"/>
    </source>
</evidence>
<dbReference type="SMART" id="SM00327">
    <property type="entry name" value="VWA"/>
    <property type="match status" value="1"/>
</dbReference>
<dbReference type="InterPro" id="IPR036465">
    <property type="entry name" value="vWFA_dom_sf"/>
</dbReference>
<evidence type="ECO:0000313" key="4">
    <source>
        <dbReference type="Proteomes" id="UP000440578"/>
    </source>
</evidence>
<dbReference type="PROSITE" id="PS50234">
    <property type="entry name" value="VWFA"/>
    <property type="match status" value="1"/>
</dbReference>
<dbReference type="InterPro" id="IPR039891">
    <property type="entry name" value="VWA8"/>
</dbReference>
<evidence type="ECO:0000259" key="2">
    <source>
        <dbReference type="PROSITE" id="PS50234"/>
    </source>
</evidence>
<dbReference type="Pfam" id="PF00092">
    <property type="entry name" value="VWA"/>
    <property type="match status" value="1"/>
</dbReference>
<evidence type="ECO:0000256" key="1">
    <source>
        <dbReference type="SAM" id="MobiDB-lite"/>
    </source>
</evidence>
<dbReference type="SUPFAM" id="SSF53300">
    <property type="entry name" value="vWA-like"/>
    <property type="match status" value="1"/>
</dbReference>